<accession>A0ABR3IPQ3</accession>
<reference evidence="2" key="1">
    <citation type="submission" date="2024-06" db="EMBL/GenBank/DDBJ databases">
        <title>Multi-omics analyses provide insights into the biosynthesis of the anticancer antibiotic pleurotin in Hohenbuehelia grisea.</title>
        <authorList>
            <person name="Weaver J.A."/>
            <person name="Alberti F."/>
        </authorList>
    </citation>
    <scope>NUCLEOTIDE SEQUENCE [LARGE SCALE GENOMIC DNA]</scope>
    <source>
        <strain evidence="2">T-177</strain>
    </source>
</reference>
<dbReference type="EMBL" id="JASNQZ010000018">
    <property type="protein sequence ID" value="KAL0945272.1"/>
    <property type="molecule type" value="Genomic_DNA"/>
</dbReference>
<name>A0ABR3IPQ3_9AGAR</name>
<keyword evidence="2" id="KW-1185">Reference proteome</keyword>
<gene>
    <name evidence="1" type="ORF">HGRIS_000783</name>
</gene>
<evidence type="ECO:0000313" key="2">
    <source>
        <dbReference type="Proteomes" id="UP001556367"/>
    </source>
</evidence>
<sequence>MGNKPTLFIDPVRRLVLDTFLWVPLPPGNSPGAKLSSFKIRPRSGLKILEGHSSLSLDPLVAVRFVCALSTYSDFDRPISFRVRPVFSVQGEVLMDRRLDVARSRSFNELSWLLIIKFLR</sequence>
<comment type="caution">
    <text evidence="1">The sequence shown here is derived from an EMBL/GenBank/DDBJ whole genome shotgun (WGS) entry which is preliminary data.</text>
</comment>
<evidence type="ECO:0000313" key="1">
    <source>
        <dbReference type="EMBL" id="KAL0945272.1"/>
    </source>
</evidence>
<organism evidence="1 2">
    <name type="scientific">Hohenbuehelia grisea</name>
    <dbReference type="NCBI Taxonomy" id="104357"/>
    <lineage>
        <taxon>Eukaryota</taxon>
        <taxon>Fungi</taxon>
        <taxon>Dikarya</taxon>
        <taxon>Basidiomycota</taxon>
        <taxon>Agaricomycotina</taxon>
        <taxon>Agaricomycetes</taxon>
        <taxon>Agaricomycetidae</taxon>
        <taxon>Agaricales</taxon>
        <taxon>Pleurotineae</taxon>
        <taxon>Pleurotaceae</taxon>
        <taxon>Hohenbuehelia</taxon>
    </lineage>
</organism>
<proteinExistence type="predicted"/>
<protein>
    <submittedName>
        <fullName evidence="1">Uncharacterized protein</fullName>
    </submittedName>
</protein>
<dbReference type="Proteomes" id="UP001556367">
    <property type="component" value="Unassembled WGS sequence"/>
</dbReference>